<reference evidence="5" key="2">
    <citation type="journal article" date="2021" name="PeerJ">
        <title>Extensive microbial diversity within the chicken gut microbiome revealed by metagenomics and culture.</title>
        <authorList>
            <person name="Gilroy R."/>
            <person name="Ravi A."/>
            <person name="Getino M."/>
            <person name="Pursley I."/>
            <person name="Horton D.L."/>
            <person name="Alikhan N.F."/>
            <person name="Baker D."/>
            <person name="Gharbi K."/>
            <person name="Hall N."/>
            <person name="Watson M."/>
            <person name="Adriaenssens E.M."/>
            <person name="Foster-Nyarko E."/>
            <person name="Jarju S."/>
            <person name="Secka A."/>
            <person name="Antonio M."/>
            <person name="Oren A."/>
            <person name="Chaudhuri R.R."/>
            <person name="La Ragione R."/>
            <person name="Hildebrand F."/>
            <person name="Pallen M.J."/>
        </authorList>
    </citation>
    <scope>NUCLEOTIDE SEQUENCE</scope>
    <source>
        <strain evidence="5">ChiSjej4B22-8148</strain>
    </source>
</reference>
<evidence type="ECO:0000313" key="6">
    <source>
        <dbReference type="Proteomes" id="UP000886757"/>
    </source>
</evidence>
<dbReference type="Proteomes" id="UP000886757">
    <property type="component" value="Unassembled WGS sequence"/>
</dbReference>
<dbReference type="InterPro" id="IPR010327">
    <property type="entry name" value="FldB/FldC_alpha/beta"/>
</dbReference>
<dbReference type="PANTHER" id="PTHR30548:SF2">
    <property type="entry name" value="2-HYDROXYACYL-COA DEHYDRATASE,D-COMPONENT"/>
    <property type="match status" value="1"/>
</dbReference>
<dbReference type="AlphaFoldDB" id="A0A9D1D968"/>
<dbReference type="Gene3D" id="3.40.50.11900">
    <property type="match status" value="1"/>
</dbReference>
<evidence type="ECO:0000256" key="1">
    <source>
        <dbReference type="ARBA" id="ARBA00001966"/>
    </source>
</evidence>
<dbReference type="EMBL" id="DVGK01000004">
    <property type="protein sequence ID" value="HIR12328.1"/>
    <property type="molecule type" value="Genomic_DNA"/>
</dbReference>
<comment type="caution">
    <text evidence="5">The sequence shown here is derived from an EMBL/GenBank/DDBJ whole genome shotgun (WGS) entry which is preliminary data.</text>
</comment>
<keyword evidence="3" id="KW-0479">Metal-binding</keyword>
<reference evidence="5" key="1">
    <citation type="submission" date="2020-10" db="EMBL/GenBank/DDBJ databases">
        <authorList>
            <person name="Gilroy R."/>
        </authorList>
    </citation>
    <scope>NUCLEOTIDE SEQUENCE</scope>
    <source>
        <strain evidence="5">ChiSjej4B22-8148</strain>
    </source>
</reference>
<dbReference type="PANTHER" id="PTHR30548">
    <property type="entry name" value="2-HYDROXYGLUTARYL-COA DEHYDRATASE, D-COMPONENT-RELATED"/>
    <property type="match status" value="1"/>
</dbReference>
<evidence type="ECO:0000313" key="5">
    <source>
        <dbReference type="EMBL" id="HIR12328.1"/>
    </source>
</evidence>
<keyword evidence="3" id="KW-0411">Iron-sulfur</keyword>
<dbReference type="GO" id="GO:0016836">
    <property type="term" value="F:hydro-lyase activity"/>
    <property type="evidence" value="ECO:0007669"/>
    <property type="project" value="UniProtKB-ARBA"/>
</dbReference>
<gene>
    <name evidence="5" type="ORF">IAB31_00180</name>
</gene>
<sequence length="440" mass="50824">MWIADKYIDYVKEKTIENPEESWGRILLGFKANKLRTKLIPKKGMSKGYQKLEAMMMSFVADSLGKPESYVWGNIFSPCEIIQCFGLGTLSIECLACYLSGYHLEDYFIDYAQNTGIAPTLCSYHKTFVGAIDSGAVPVPRYAVTTSLSCDGNLNTFRYLEKKKGVPFTFLDVPYGDDEASVDYLAEQLRQFADRLEEQFGIRFQEEKLRESLRIENETRRALMEFFQLQKERYYPGELISHLYLMMGMHLLVGTREFLDLIHFMIEDIKTYPRFEGKKILWVHLLPFYQESLQQYFNTNEKYQIIASDIIIDSMEELDETRPFHALSKKIIRNMYNGSYSHKADMVERLARTLQPDAVIQFCHWGCKQSSGGSVLLKERMQELGVPILILDGDGIDKRNSHDGQIKTRLEAFLEMLDSSEESEASGGSEFEEKEQKKVC</sequence>
<comment type="cofactor">
    <cofactor evidence="1">
        <name>[4Fe-4S] cluster</name>
        <dbReference type="ChEBI" id="CHEBI:49883"/>
    </cofactor>
</comment>
<evidence type="ECO:0000256" key="4">
    <source>
        <dbReference type="SAM" id="MobiDB-lite"/>
    </source>
</evidence>
<dbReference type="GO" id="GO:0051536">
    <property type="term" value="F:iron-sulfur cluster binding"/>
    <property type="evidence" value="ECO:0007669"/>
    <property type="project" value="UniProtKB-KW"/>
</dbReference>
<comment type="similarity">
    <text evidence="2">Belongs to the FldB/FldC dehydratase alpha/beta subunit family.</text>
</comment>
<proteinExistence type="inferred from homology"/>
<accession>A0A9D1D968</accession>
<feature type="region of interest" description="Disordered" evidence="4">
    <location>
        <begin position="418"/>
        <end position="440"/>
    </location>
</feature>
<evidence type="ECO:0000256" key="3">
    <source>
        <dbReference type="ARBA" id="ARBA00023014"/>
    </source>
</evidence>
<dbReference type="Pfam" id="PF06050">
    <property type="entry name" value="HGD-D"/>
    <property type="match status" value="1"/>
</dbReference>
<name>A0A9D1D968_9FIRM</name>
<organism evidence="5 6">
    <name type="scientific">Candidatus Choladousia intestinavium</name>
    <dbReference type="NCBI Taxonomy" id="2840727"/>
    <lineage>
        <taxon>Bacteria</taxon>
        <taxon>Bacillati</taxon>
        <taxon>Bacillota</taxon>
        <taxon>Clostridia</taxon>
        <taxon>Lachnospirales</taxon>
        <taxon>Lachnospiraceae</taxon>
        <taxon>Lachnospiraceae incertae sedis</taxon>
        <taxon>Candidatus Choladousia</taxon>
    </lineage>
</organism>
<dbReference type="Gene3D" id="3.40.50.11890">
    <property type="match status" value="1"/>
</dbReference>
<keyword evidence="3" id="KW-0408">Iron</keyword>
<evidence type="ECO:0000256" key="2">
    <source>
        <dbReference type="ARBA" id="ARBA00005806"/>
    </source>
</evidence>
<protein>
    <submittedName>
        <fullName evidence="5">2-hydroxyacyl-CoA dehydratase</fullName>
    </submittedName>
</protein>